<gene>
    <name evidence="2" type="ORF">L497_0166</name>
</gene>
<evidence type="ECO:0000313" key="3">
    <source>
        <dbReference type="Proteomes" id="UP000026682"/>
    </source>
</evidence>
<keyword evidence="1" id="KW-0812">Transmembrane</keyword>
<keyword evidence="1" id="KW-0472">Membrane</keyword>
<keyword evidence="1" id="KW-1133">Transmembrane helix</keyword>
<proteinExistence type="predicted"/>
<protein>
    <submittedName>
        <fullName evidence="2">Uncharacterized protein</fullName>
    </submittedName>
</protein>
<dbReference type="Proteomes" id="UP000026682">
    <property type="component" value="Unassembled WGS sequence"/>
</dbReference>
<name>A0A158M7N9_9BORD</name>
<dbReference type="EMBL" id="JFZZ01000028">
    <property type="protein sequence ID" value="KAK97264.1"/>
    <property type="molecule type" value="Genomic_DNA"/>
</dbReference>
<reference evidence="2 3" key="1">
    <citation type="submission" date="2014-03" db="EMBL/GenBank/DDBJ databases">
        <title>Genome sequence of Bordetella holmseii.</title>
        <authorList>
            <person name="Harvill E."/>
            <person name="Goodfield L.L."/>
            <person name="Ivanov Y."/>
            <person name="Meyer J.A."/>
            <person name="Newth C."/>
            <person name="Cassiday P."/>
            <person name="Tondella M.L."/>
            <person name="Liao P."/>
            <person name="Zimmerman J."/>
            <person name="Meert K."/>
            <person name="Wessel D."/>
            <person name="Berger J."/>
            <person name="Dean J.M."/>
            <person name="Holubkov R."/>
            <person name="Burr J."/>
            <person name="Liu T."/>
            <person name="Brinkac L.M."/>
            <person name="Sanka R."/>
            <person name="Kim M."/>
            <person name="Losada L."/>
        </authorList>
    </citation>
    <scope>NUCLEOTIDE SEQUENCE [LARGE SCALE GENOMIC DNA]</scope>
    <source>
        <strain evidence="2 3">CDC-H585-BH</strain>
    </source>
</reference>
<feature type="transmembrane region" description="Helical" evidence="1">
    <location>
        <begin position="6"/>
        <end position="24"/>
    </location>
</feature>
<dbReference type="AlphaFoldDB" id="A0A158M7N9"/>
<sequence length="43" mass="4977">MVSSVILGMLCLHLFCFCLMFRLISARLHCKKKVHRGIAWSRA</sequence>
<evidence type="ECO:0000313" key="2">
    <source>
        <dbReference type="EMBL" id="KAK97264.1"/>
    </source>
</evidence>
<accession>A0A158M7N9</accession>
<comment type="caution">
    <text evidence="2">The sequence shown here is derived from an EMBL/GenBank/DDBJ whole genome shotgun (WGS) entry which is preliminary data.</text>
</comment>
<evidence type="ECO:0000256" key="1">
    <source>
        <dbReference type="SAM" id="Phobius"/>
    </source>
</evidence>
<dbReference type="PATRIC" id="fig|1331206.3.peg.708"/>
<organism evidence="2 3">
    <name type="scientific">Bordetella holmesii CDC-H585-BH</name>
    <dbReference type="NCBI Taxonomy" id="1331206"/>
    <lineage>
        <taxon>Bacteria</taxon>
        <taxon>Pseudomonadati</taxon>
        <taxon>Pseudomonadota</taxon>
        <taxon>Betaproteobacteria</taxon>
        <taxon>Burkholderiales</taxon>
        <taxon>Alcaligenaceae</taxon>
        <taxon>Bordetella</taxon>
    </lineage>
</organism>